<evidence type="ECO:0000313" key="3">
    <source>
        <dbReference type="Proteomes" id="UP000799539"/>
    </source>
</evidence>
<evidence type="ECO:0000256" key="1">
    <source>
        <dbReference type="SAM" id="MobiDB-lite"/>
    </source>
</evidence>
<feature type="compositionally biased region" description="Polar residues" evidence="1">
    <location>
        <begin position="85"/>
        <end position="102"/>
    </location>
</feature>
<gene>
    <name evidence="2" type="ORF">CERZMDRAFT_99992</name>
</gene>
<dbReference type="OrthoDB" id="3639988at2759"/>
<name>A0A6A6F972_9PEZI</name>
<feature type="region of interest" description="Disordered" evidence="1">
    <location>
        <begin position="21"/>
        <end position="125"/>
    </location>
</feature>
<feature type="compositionally biased region" description="Basic and acidic residues" evidence="1">
    <location>
        <begin position="58"/>
        <end position="70"/>
    </location>
</feature>
<reference evidence="2" key="1">
    <citation type="journal article" date="2020" name="Stud. Mycol.">
        <title>101 Dothideomycetes genomes: a test case for predicting lifestyles and emergence of pathogens.</title>
        <authorList>
            <person name="Haridas S."/>
            <person name="Albert R."/>
            <person name="Binder M."/>
            <person name="Bloem J."/>
            <person name="Labutti K."/>
            <person name="Salamov A."/>
            <person name="Andreopoulos B."/>
            <person name="Baker S."/>
            <person name="Barry K."/>
            <person name="Bills G."/>
            <person name="Bluhm B."/>
            <person name="Cannon C."/>
            <person name="Castanera R."/>
            <person name="Culley D."/>
            <person name="Daum C."/>
            <person name="Ezra D."/>
            <person name="Gonzalez J."/>
            <person name="Henrissat B."/>
            <person name="Kuo A."/>
            <person name="Liang C."/>
            <person name="Lipzen A."/>
            <person name="Lutzoni F."/>
            <person name="Magnuson J."/>
            <person name="Mondo S."/>
            <person name="Nolan M."/>
            <person name="Ohm R."/>
            <person name="Pangilinan J."/>
            <person name="Park H.-J."/>
            <person name="Ramirez L."/>
            <person name="Alfaro M."/>
            <person name="Sun H."/>
            <person name="Tritt A."/>
            <person name="Yoshinaga Y."/>
            <person name="Zwiers L.-H."/>
            <person name="Turgeon B."/>
            <person name="Goodwin S."/>
            <person name="Spatafora J."/>
            <person name="Crous P."/>
            <person name="Grigoriev I."/>
        </authorList>
    </citation>
    <scope>NUCLEOTIDE SEQUENCE</scope>
    <source>
        <strain evidence="2">SCOH1-5</strain>
    </source>
</reference>
<dbReference type="Proteomes" id="UP000799539">
    <property type="component" value="Unassembled WGS sequence"/>
</dbReference>
<dbReference type="EMBL" id="ML992684">
    <property type="protein sequence ID" value="KAF2209936.1"/>
    <property type="molecule type" value="Genomic_DNA"/>
</dbReference>
<accession>A0A6A6F972</accession>
<sequence length="376" mass="41244">MTGDSEISAANLASVAEAALMSPRGPPSSVGASELGRLALGRPGSRDNEMVVTTRSGAKREAASKGEKARGSTGPSKGKGKGQEKASSSKTTRNSGRTSKSTAAPDGPDDDDDDSESSDDSDDDGDVDLHFKRLVLIYEPSYHSLGEFLAPELTGRSQKSTTWRAIQFLHARKHKTQADLAPFMAVAPVEGRVWSDIMAGNMLQRWHSIHDKYRWYISGDARGTDAEGTIQSIRLLLHAVEDTFRHFPRMPDSAKQRLGDIFLDVFQTVARYQTDARPSNAPSYAGGSQQFEYKLLFRFAALKEHWLQCLQVLRRLSSLGYGGLFQVRQGSWVRVHREMYVALGSAGWPRDSGEFITVLQRSLMDLGAVIPPIPTS</sequence>
<dbReference type="AlphaFoldDB" id="A0A6A6F972"/>
<feature type="compositionally biased region" description="Acidic residues" evidence="1">
    <location>
        <begin position="107"/>
        <end position="125"/>
    </location>
</feature>
<proteinExistence type="predicted"/>
<evidence type="ECO:0000313" key="2">
    <source>
        <dbReference type="EMBL" id="KAF2209936.1"/>
    </source>
</evidence>
<keyword evidence="3" id="KW-1185">Reference proteome</keyword>
<organism evidence="2 3">
    <name type="scientific">Cercospora zeae-maydis SCOH1-5</name>
    <dbReference type="NCBI Taxonomy" id="717836"/>
    <lineage>
        <taxon>Eukaryota</taxon>
        <taxon>Fungi</taxon>
        <taxon>Dikarya</taxon>
        <taxon>Ascomycota</taxon>
        <taxon>Pezizomycotina</taxon>
        <taxon>Dothideomycetes</taxon>
        <taxon>Dothideomycetidae</taxon>
        <taxon>Mycosphaerellales</taxon>
        <taxon>Mycosphaerellaceae</taxon>
        <taxon>Cercospora</taxon>
    </lineage>
</organism>
<protein>
    <submittedName>
        <fullName evidence="2">Uncharacterized protein</fullName>
    </submittedName>
</protein>